<dbReference type="EMBL" id="CP066744">
    <property type="protein sequence ID" value="QQK07393.1"/>
    <property type="molecule type" value="Genomic_DNA"/>
</dbReference>
<protein>
    <submittedName>
        <fullName evidence="1">Rubrerythrin-2</fullName>
    </submittedName>
</protein>
<dbReference type="Proteomes" id="UP000595814">
    <property type="component" value="Chromosome"/>
</dbReference>
<reference evidence="1 2" key="1">
    <citation type="journal article" date="2022" name="Int. J. Syst. Evol. Microbiol.">
        <title>Miniphocaeibacter halophilus sp. nov., an ammonium-tolerant acetate-producing bacterium isolated from a biogas system.</title>
        <authorList>
            <person name="Schnurer A."/>
            <person name="Singh A."/>
            <person name="Bi S."/>
            <person name="Qiao W."/>
            <person name="Westerholm M."/>
        </authorList>
    </citation>
    <scope>NUCLEOTIDE SEQUENCE [LARGE SCALE GENOMIC DNA]</scope>
    <source>
        <strain evidence="1 2">AMB_01</strain>
    </source>
</reference>
<evidence type="ECO:0000313" key="1">
    <source>
        <dbReference type="EMBL" id="QQK07393.1"/>
    </source>
</evidence>
<name>A0AC61MQ10_9FIRM</name>
<organism evidence="1 2">
    <name type="scientific">Miniphocaeibacter halophilus</name>
    <dbReference type="NCBI Taxonomy" id="2931922"/>
    <lineage>
        <taxon>Bacteria</taxon>
        <taxon>Bacillati</taxon>
        <taxon>Bacillota</taxon>
        <taxon>Tissierellia</taxon>
        <taxon>Tissierellales</taxon>
        <taxon>Peptoniphilaceae</taxon>
        <taxon>Miniphocaeibacter</taxon>
    </lineage>
</organism>
<keyword evidence="2" id="KW-1185">Reference proteome</keyword>
<evidence type="ECO:0000313" key="2">
    <source>
        <dbReference type="Proteomes" id="UP000595814"/>
    </source>
</evidence>
<gene>
    <name evidence="1" type="ORF">JFY71_08735</name>
</gene>
<proteinExistence type="predicted"/>
<accession>A0AC61MQ10</accession>
<sequence length="181" mass="19866">MKDMTQANLRSAYGGESQARNRYDIWGECAGKDGYPNVERLFHCTADAEKIHAGLHFKAMKDVKGDFLVASMAGFGIGTTSENLEAARGGEIFEYTEMYPAYIAVAEMQEEKEAVRAMRFAIEAEKVHAVLFGKAKEAVDQAKDLDAEKILLCPICGFISITGEEEKCPICGALSSKFVAY</sequence>